<dbReference type="AlphaFoldDB" id="A0A1X4XYT4"/>
<dbReference type="OrthoDB" id="9954880at2"/>
<dbReference type="EMBL" id="MDSU01000011">
    <property type="protein sequence ID" value="OSS42674.1"/>
    <property type="molecule type" value="Genomic_DNA"/>
</dbReference>
<comment type="caution">
    <text evidence="2">The sequence shown here is derived from an EMBL/GenBank/DDBJ whole genome shotgun (WGS) entry which is preliminary data.</text>
</comment>
<feature type="region of interest" description="Disordered" evidence="1">
    <location>
        <begin position="40"/>
        <end position="86"/>
    </location>
</feature>
<dbReference type="STRING" id="1562698.DESAMIL20_557"/>
<gene>
    <name evidence="2" type="ORF">DESAMIL20_557</name>
</gene>
<dbReference type="Proteomes" id="UP000194141">
    <property type="component" value="Unassembled WGS sequence"/>
</dbReference>
<dbReference type="RefSeq" id="WP_086033301.1">
    <property type="nucleotide sequence ID" value="NZ_MDSU01000011.1"/>
</dbReference>
<evidence type="ECO:0000256" key="1">
    <source>
        <dbReference type="SAM" id="MobiDB-lite"/>
    </source>
</evidence>
<proteinExistence type="predicted"/>
<name>A0A1X4XYT4_9BACT</name>
<evidence type="ECO:0000313" key="3">
    <source>
        <dbReference type="Proteomes" id="UP000194141"/>
    </source>
</evidence>
<accession>A0A1X4XYT4</accession>
<feature type="compositionally biased region" description="Basic and acidic residues" evidence="1">
    <location>
        <begin position="60"/>
        <end position="86"/>
    </location>
</feature>
<protein>
    <submittedName>
        <fullName evidence="2">Uncharacterized protein</fullName>
    </submittedName>
</protein>
<evidence type="ECO:0000313" key="2">
    <source>
        <dbReference type="EMBL" id="OSS42674.1"/>
    </source>
</evidence>
<organism evidence="2 3">
    <name type="scientific">Desulfurella amilsii</name>
    <dbReference type="NCBI Taxonomy" id="1562698"/>
    <lineage>
        <taxon>Bacteria</taxon>
        <taxon>Pseudomonadati</taxon>
        <taxon>Campylobacterota</taxon>
        <taxon>Desulfurellia</taxon>
        <taxon>Desulfurellales</taxon>
        <taxon>Desulfurellaceae</taxon>
        <taxon>Desulfurella</taxon>
    </lineage>
</organism>
<sequence length="86" mass="9678">MVGPIDMQSVILNSYAQSNVNNNLLVQVAQADSIKRIAQKKEQEEANTKVESAQSSENPNIHEHLSKKEKPQDNSKNKQKHIDIKV</sequence>
<reference evidence="2 3" key="1">
    <citation type="journal article" date="2017" name="Front. Microbiol.">
        <title>Genome Sequence of Desulfurella amilsii Strain TR1 and Comparative Genomics of Desulfurellaceae Family.</title>
        <authorList>
            <person name="Florentino A.P."/>
            <person name="Stams A.J."/>
            <person name="Sanchez-Andrea I."/>
        </authorList>
    </citation>
    <scope>NUCLEOTIDE SEQUENCE [LARGE SCALE GENOMIC DNA]</scope>
    <source>
        <strain evidence="2 3">TR1</strain>
    </source>
</reference>
<feature type="compositionally biased region" description="Polar residues" evidence="1">
    <location>
        <begin position="49"/>
        <end position="59"/>
    </location>
</feature>
<keyword evidence="3" id="KW-1185">Reference proteome</keyword>